<reference evidence="1 2" key="1">
    <citation type="journal article" date="2024" name="Chem. Sci.">
        <title>Discovery of a lagriamide polyketide by integrated genome mining, isotopic labeling, and untargeted metabolomics.</title>
        <authorList>
            <person name="Fergusson C.H."/>
            <person name="Saulog J."/>
            <person name="Paulo B.S."/>
            <person name="Wilson D.M."/>
            <person name="Liu D.Y."/>
            <person name="Morehouse N.J."/>
            <person name="Waterworth S."/>
            <person name="Barkei J."/>
            <person name="Gray C.A."/>
            <person name="Kwan J.C."/>
            <person name="Eustaquio A.S."/>
            <person name="Linington R.G."/>
        </authorList>
    </citation>
    <scope>NUCLEOTIDE SEQUENCE [LARGE SCALE GENOMIC DNA]</scope>
    <source>
        <strain evidence="1 2">RL17-338-BIF-B</strain>
    </source>
</reference>
<keyword evidence="1" id="KW-0614">Plasmid</keyword>
<dbReference type="RefSeq" id="WP_349546019.1">
    <property type="nucleotide sequence ID" value="NZ_JAOALG010000003.1"/>
</dbReference>
<accession>A0ABV1LYZ0</accession>
<proteinExistence type="predicted"/>
<protein>
    <submittedName>
        <fullName evidence="1">Uncharacterized protein</fullName>
    </submittedName>
</protein>
<geneLocation type="plasmid" evidence="1">
    <name>pl1</name>
</geneLocation>
<name>A0ABV1LYZ0_9BURK</name>
<keyword evidence="2" id="KW-1185">Reference proteome</keyword>
<evidence type="ECO:0000313" key="1">
    <source>
        <dbReference type="EMBL" id="MEQ5844422.1"/>
    </source>
</evidence>
<sequence>MGLTITGYCCLEAVESPRLDTAGDPLDSWVVRFRDAPHYPEHSAGLDTSRAYRFLNTYEFDVSYVDFEIWREQLAKFAGYPAVKKCGHVRHVYGAQQVTSGPFRELLDFSMTEGTIGPKVSRKLCEDFDRFMVSVPIQERRLFAWLFKECYLVFSIAQHDGAVKFH</sequence>
<dbReference type="EMBL" id="JAOALG010000003">
    <property type="protein sequence ID" value="MEQ5844422.1"/>
    <property type="molecule type" value="Genomic_DNA"/>
</dbReference>
<evidence type="ECO:0000313" key="2">
    <source>
        <dbReference type="Proteomes" id="UP001469089"/>
    </source>
</evidence>
<gene>
    <name evidence="1" type="ORF">N0A02_33750</name>
</gene>
<organism evidence="1 2">
    <name type="scientific">Paraburkholderia acidicola</name>
    <dbReference type="NCBI Taxonomy" id="1912599"/>
    <lineage>
        <taxon>Bacteria</taxon>
        <taxon>Pseudomonadati</taxon>
        <taxon>Pseudomonadota</taxon>
        <taxon>Betaproteobacteria</taxon>
        <taxon>Burkholderiales</taxon>
        <taxon>Burkholderiaceae</taxon>
        <taxon>Paraburkholderia</taxon>
    </lineage>
</organism>
<comment type="caution">
    <text evidence="1">The sequence shown here is derived from an EMBL/GenBank/DDBJ whole genome shotgun (WGS) entry which is preliminary data.</text>
</comment>
<dbReference type="Proteomes" id="UP001469089">
    <property type="component" value="Unassembled WGS sequence"/>
</dbReference>